<keyword evidence="4 6" id="KW-0472">Membrane</keyword>
<dbReference type="InterPro" id="IPR003689">
    <property type="entry name" value="ZIP"/>
</dbReference>
<evidence type="ECO:0000256" key="4">
    <source>
        <dbReference type="ARBA" id="ARBA00023136"/>
    </source>
</evidence>
<dbReference type="OrthoDB" id="448280at2759"/>
<feature type="transmembrane region" description="Helical" evidence="6">
    <location>
        <begin position="297"/>
        <end position="316"/>
    </location>
</feature>
<comment type="subcellular location">
    <subcellularLocation>
        <location evidence="1">Membrane</location>
        <topology evidence="1">Multi-pass membrane protein</topology>
    </subcellularLocation>
</comment>
<dbReference type="InParanoid" id="C4R4S9"/>
<evidence type="ECO:0000256" key="3">
    <source>
        <dbReference type="ARBA" id="ARBA00022989"/>
    </source>
</evidence>
<dbReference type="Pfam" id="PF02535">
    <property type="entry name" value="Zip"/>
    <property type="match status" value="1"/>
</dbReference>
<dbReference type="KEGG" id="ppa:PAS_chr3_0516"/>
<gene>
    <name evidence="8" type="ordered locus">PAS_chr3_0516</name>
</gene>
<organism evidence="8 9">
    <name type="scientific">Komagataella phaffii (strain GS115 / ATCC 20864)</name>
    <name type="common">Yeast</name>
    <name type="synonym">Pichia pastoris</name>
    <dbReference type="NCBI Taxonomy" id="644223"/>
    <lineage>
        <taxon>Eukaryota</taxon>
        <taxon>Fungi</taxon>
        <taxon>Dikarya</taxon>
        <taxon>Ascomycota</taxon>
        <taxon>Saccharomycotina</taxon>
        <taxon>Pichiomycetes</taxon>
        <taxon>Pichiales</taxon>
        <taxon>Pichiaceae</taxon>
        <taxon>Komagataella</taxon>
    </lineage>
</organism>
<feature type="compositionally biased region" description="Basic and acidic residues" evidence="5">
    <location>
        <begin position="64"/>
        <end position="89"/>
    </location>
</feature>
<dbReference type="AlphaFoldDB" id="C4R4S9"/>
<dbReference type="GO" id="GO:0005385">
    <property type="term" value="F:zinc ion transmembrane transporter activity"/>
    <property type="evidence" value="ECO:0007669"/>
    <property type="project" value="TreeGrafter"/>
</dbReference>
<feature type="transmembrane region" description="Helical" evidence="6">
    <location>
        <begin position="220"/>
        <end position="242"/>
    </location>
</feature>
<feature type="transmembrane region" description="Helical" evidence="6">
    <location>
        <begin position="464"/>
        <end position="481"/>
    </location>
</feature>
<dbReference type="Proteomes" id="UP000000314">
    <property type="component" value="Chromosome 3"/>
</dbReference>
<feature type="transmembrane region" description="Helical" evidence="6">
    <location>
        <begin position="428"/>
        <end position="452"/>
    </location>
</feature>
<evidence type="ECO:0000256" key="1">
    <source>
        <dbReference type="ARBA" id="ARBA00004141"/>
    </source>
</evidence>
<feature type="transmembrane region" description="Helical" evidence="6">
    <location>
        <begin position="379"/>
        <end position="408"/>
    </location>
</feature>
<feature type="chain" id="PRO_5009950885" evidence="7">
    <location>
        <begin position="17"/>
        <end position="525"/>
    </location>
</feature>
<feature type="transmembrane region" description="Helical" evidence="6">
    <location>
        <begin position="501"/>
        <end position="521"/>
    </location>
</feature>
<dbReference type="GO" id="GO:0005886">
    <property type="term" value="C:plasma membrane"/>
    <property type="evidence" value="ECO:0007669"/>
    <property type="project" value="TreeGrafter"/>
</dbReference>
<dbReference type="eggNOG" id="KOG1558">
    <property type="taxonomic scope" value="Eukaryota"/>
</dbReference>
<keyword evidence="3 6" id="KW-1133">Transmembrane helix</keyword>
<feature type="region of interest" description="Disordered" evidence="5">
    <location>
        <begin position="63"/>
        <end position="96"/>
    </location>
</feature>
<protein>
    <submittedName>
        <fullName evidence="8">High-affinity zinc transporter of the plasma membrane</fullName>
    </submittedName>
</protein>
<sequence length="525" mass="56108">MNLKTWITVFIAVAQSATVTVTSTGDFRIGGLVTTAPAGTTAAATVATTTTYAGGVYEVDIASEDGHDDHDHDEHDDHDHDEHDGHDHGSASTTATGQTTAVTDCHFHEETQYCVNGDKAEGYIVPAPTETSNAPEEYTGCHSHGAETYCLREDGDEVQFVSLGAEASSDEQEDAAEFGGAVGVTCHFHAGVEHCVDANGNTVNRSGASACSAPDHDYNIPLRIGCLFAILATSAIGVYLPILTNKFLNFSLTGVIFTGFRQFGTGVIISTAFVHLITHAEMMWSNECMAPLDYEATGTSITMAGIFLCFAIEYFIKRIALARLKKADAENAQEEIEVTDENPKENELSDSSSSLERGGTVPVPPLSRKISVIMLEAGIIFHSILLGVTLVVAGDSFFITLFIVIIFHQMFEGFALGTKIAELNMVSLWYKLLMALAFALITPIGMAIGIGVLSRFNGNSSSTLIALGTLDSFSAGILIWTGLVEMWAGDWIYGALVNANWLNTTVGFLSLIAGMILMSVLGKWA</sequence>
<evidence type="ECO:0000256" key="6">
    <source>
        <dbReference type="SAM" id="Phobius"/>
    </source>
</evidence>
<name>C4R4S9_KOMPG</name>
<evidence type="ECO:0000256" key="5">
    <source>
        <dbReference type="SAM" id="MobiDB-lite"/>
    </source>
</evidence>
<dbReference type="OMA" id="QYTGCHS"/>
<dbReference type="RefSeq" id="XP_002492744.1">
    <property type="nucleotide sequence ID" value="XM_002492699.1"/>
</dbReference>
<keyword evidence="7" id="KW-0732">Signal</keyword>
<dbReference type="HOGENOM" id="CLU_027089_5_0_1"/>
<feature type="transmembrane region" description="Helical" evidence="6">
    <location>
        <begin position="254"/>
        <end position="277"/>
    </location>
</feature>
<dbReference type="PANTHER" id="PTHR11040:SF44">
    <property type="entry name" value="PROTEIN ZNTC-RELATED"/>
    <property type="match status" value="1"/>
</dbReference>
<keyword evidence="9" id="KW-1185">Reference proteome</keyword>
<keyword evidence="2 6" id="KW-0812">Transmembrane</keyword>
<feature type="region of interest" description="Disordered" evidence="5">
    <location>
        <begin position="335"/>
        <end position="360"/>
    </location>
</feature>
<proteinExistence type="predicted"/>
<accession>C4R4S9</accession>
<feature type="signal peptide" evidence="7">
    <location>
        <begin position="1"/>
        <end position="16"/>
    </location>
</feature>
<dbReference type="PANTHER" id="PTHR11040">
    <property type="entry name" value="ZINC/IRON TRANSPORTER"/>
    <property type="match status" value="1"/>
</dbReference>
<dbReference type="GeneID" id="8199884"/>
<dbReference type="EMBL" id="FN392321">
    <property type="protein sequence ID" value="CAY70565.1"/>
    <property type="molecule type" value="Genomic_DNA"/>
</dbReference>
<reference evidence="8 9" key="1">
    <citation type="journal article" date="2009" name="Nat. Biotechnol.">
        <title>Genome sequence of the recombinant protein production host Pichia pastoris.</title>
        <authorList>
            <person name="De Schutter K."/>
            <person name="Lin Y.C."/>
            <person name="Tiels P."/>
            <person name="Van Hecke A."/>
            <person name="Glinka S."/>
            <person name="Weber-Lehmann J."/>
            <person name="Rouze P."/>
            <person name="Van de Peer Y."/>
            <person name="Callewaert N."/>
        </authorList>
    </citation>
    <scope>NUCLEOTIDE SEQUENCE [LARGE SCALE GENOMIC DNA]</scope>
    <source>
        <strain evidence="9">GS115 / ATCC 20864</strain>
    </source>
</reference>
<dbReference type="STRING" id="644223.C4R4S9"/>
<evidence type="ECO:0000256" key="2">
    <source>
        <dbReference type="ARBA" id="ARBA00022692"/>
    </source>
</evidence>
<evidence type="ECO:0000313" key="9">
    <source>
        <dbReference type="Proteomes" id="UP000000314"/>
    </source>
</evidence>
<evidence type="ECO:0000256" key="7">
    <source>
        <dbReference type="SAM" id="SignalP"/>
    </source>
</evidence>
<evidence type="ECO:0000313" key="8">
    <source>
        <dbReference type="EMBL" id="CAY70565.1"/>
    </source>
</evidence>